<dbReference type="EMBL" id="FNQS01000019">
    <property type="protein sequence ID" value="SEB03452.1"/>
    <property type="molecule type" value="Genomic_DNA"/>
</dbReference>
<gene>
    <name evidence="2" type="ORF">SAMN02982996_03350</name>
</gene>
<dbReference type="eggNOG" id="ENOG502Z9DI">
    <property type="taxonomic scope" value="Bacteria"/>
</dbReference>
<dbReference type="AlphaFoldDB" id="A0A1H4G415"/>
<accession>A0A1H4G415</accession>
<evidence type="ECO:0000313" key="3">
    <source>
        <dbReference type="Proteomes" id="UP000187280"/>
    </source>
</evidence>
<dbReference type="GeneID" id="97766176"/>
<sequence length="315" mass="36595">MNENNSLRLFEIIRNKTSPLYAIIDVMCYPALPDYWRAFHQSAKNQWRQLDAPIFPDSLRAVAPIIVELEEGNCGETLLLWTQSQDYGHQGTLLMAADMSLDEMVEYWQQRVVCRGPTGQETLFRSYGPDALALWWATISPEAQTDFLAPARQLFLPAETREFLDYVPLLEEEISLPATNNYQISLNQTQFDLLTHDNRLRCLANQLFMYVSERTFFLLDIELLRKRFISGIDLAKGLYPRATDAECEAWSAHRWIIGSEFYLHPHFIHLTMNHALGKSIQRFKAEPCHLEDVRAHYHRPDWMKGLSPDTLEVTE</sequence>
<dbReference type="InterPro" id="IPR025391">
    <property type="entry name" value="DUF4123"/>
</dbReference>
<dbReference type="Proteomes" id="UP000187280">
    <property type="component" value="Unassembled WGS sequence"/>
</dbReference>
<feature type="domain" description="DUF4123" evidence="1">
    <location>
        <begin position="20"/>
        <end position="144"/>
    </location>
</feature>
<dbReference type="STRING" id="71657.SAMN02982996_03350"/>
<organism evidence="2 3">
    <name type="scientific">Lonsdalea quercina</name>
    <dbReference type="NCBI Taxonomy" id="71657"/>
    <lineage>
        <taxon>Bacteria</taxon>
        <taxon>Pseudomonadati</taxon>
        <taxon>Pseudomonadota</taxon>
        <taxon>Gammaproteobacteria</taxon>
        <taxon>Enterobacterales</taxon>
        <taxon>Pectobacteriaceae</taxon>
        <taxon>Lonsdalea</taxon>
    </lineage>
</organism>
<keyword evidence="3" id="KW-1185">Reference proteome</keyword>
<evidence type="ECO:0000313" key="2">
    <source>
        <dbReference type="EMBL" id="SEB03452.1"/>
    </source>
</evidence>
<proteinExistence type="predicted"/>
<evidence type="ECO:0000259" key="1">
    <source>
        <dbReference type="Pfam" id="PF13503"/>
    </source>
</evidence>
<name>A0A1H4G415_9GAMM</name>
<dbReference type="Pfam" id="PF13503">
    <property type="entry name" value="DUF4123"/>
    <property type="match status" value="1"/>
</dbReference>
<dbReference type="RefSeq" id="WP_026743695.1">
    <property type="nucleotide sequence ID" value="NZ_FNQS01000019.1"/>
</dbReference>
<reference evidence="2 3" key="1">
    <citation type="submission" date="2016-10" db="EMBL/GenBank/DDBJ databases">
        <authorList>
            <person name="de Groot N.N."/>
        </authorList>
    </citation>
    <scope>NUCLEOTIDE SEQUENCE [LARGE SCALE GENOMIC DNA]</scope>
    <source>
        <strain evidence="2 3">ATCC 29281</strain>
    </source>
</reference>
<protein>
    <recommendedName>
        <fullName evidence="1">DUF4123 domain-containing protein</fullName>
    </recommendedName>
</protein>